<sequence length="301" mass="31621">MGAALLFFDDERGAAARLAQAAGLEPACIERHRFPDDELRLRLPVGADGRLPPRVVLFRSLARPNEKLVELLLAARTARTLGARQLVLVAPYLAYMRQDAAFRPGEAVSQRVVGDFLGSLFDALVTLDPHLHRVAALSEAVPLPHAVALSAAPLLADLIAARCTAPVLIGPDAESAQWVGAAAARHGFDHAVCTKHRHGDHEVDIELPPRDVRGRAVVLLDDVASSGRTLARAALLLRRAGAASVDVAVTHALFAGDALQAILAAGVGRVWSTDCIAHPTNAVGVAPLLAAALRELPGPAA</sequence>
<dbReference type="InterPro" id="IPR000836">
    <property type="entry name" value="PRTase_dom"/>
</dbReference>
<dbReference type="Pfam" id="PF00156">
    <property type="entry name" value="Pribosyltran"/>
    <property type="match status" value="1"/>
</dbReference>
<dbReference type="GO" id="GO:0004749">
    <property type="term" value="F:ribose phosphate diphosphokinase activity"/>
    <property type="evidence" value="ECO:0007669"/>
    <property type="project" value="UniProtKB-EC"/>
</dbReference>
<accession>A0ABW1ASU7</accession>
<dbReference type="EC" id="2.7.6.1" evidence="5"/>
<keyword evidence="1 2" id="KW-0545">Nucleotide biosynthesis</keyword>
<dbReference type="Gene3D" id="3.40.50.2020">
    <property type="match status" value="2"/>
</dbReference>
<feature type="domain" description="Phosphoribosyltransferase" evidence="3">
    <location>
        <begin position="155"/>
        <end position="251"/>
    </location>
</feature>
<dbReference type="NCBIfam" id="TIGR01251">
    <property type="entry name" value="ribP_PPkin"/>
    <property type="match status" value="1"/>
</dbReference>
<proteinExistence type="inferred from homology"/>
<dbReference type="NCBIfam" id="NF005537">
    <property type="entry name" value="PRK07199.1"/>
    <property type="match status" value="1"/>
</dbReference>
<evidence type="ECO:0000313" key="6">
    <source>
        <dbReference type="Proteomes" id="UP001595974"/>
    </source>
</evidence>
<dbReference type="PANTHER" id="PTHR10210">
    <property type="entry name" value="RIBOSE-PHOSPHATE DIPHOSPHOKINASE FAMILY MEMBER"/>
    <property type="match status" value="1"/>
</dbReference>
<evidence type="ECO:0000259" key="3">
    <source>
        <dbReference type="Pfam" id="PF00156"/>
    </source>
</evidence>
<evidence type="ECO:0000256" key="2">
    <source>
        <dbReference type="RuleBase" id="RU004324"/>
    </source>
</evidence>
<dbReference type="PANTHER" id="PTHR10210:SF41">
    <property type="entry name" value="RIBOSE-PHOSPHATE PYROPHOSPHOKINASE 1, CHLOROPLASTIC"/>
    <property type="match status" value="1"/>
</dbReference>
<organism evidence="5 6">
    <name type="scientific">Thauera sinica</name>
    <dbReference type="NCBI Taxonomy" id="2665146"/>
    <lineage>
        <taxon>Bacteria</taxon>
        <taxon>Pseudomonadati</taxon>
        <taxon>Pseudomonadota</taxon>
        <taxon>Betaproteobacteria</taxon>
        <taxon>Rhodocyclales</taxon>
        <taxon>Zoogloeaceae</taxon>
        <taxon>Thauera</taxon>
    </lineage>
</organism>
<dbReference type="InterPro" id="IPR029057">
    <property type="entry name" value="PRTase-like"/>
</dbReference>
<dbReference type="SUPFAM" id="SSF53271">
    <property type="entry name" value="PRTase-like"/>
    <property type="match status" value="2"/>
</dbReference>
<dbReference type="CDD" id="cd06223">
    <property type="entry name" value="PRTases_typeI"/>
    <property type="match status" value="1"/>
</dbReference>
<evidence type="ECO:0000256" key="1">
    <source>
        <dbReference type="ARBA" id="ARBA00022727"/>
    </source>
</evidence>
<keyword evidence="5" id="KW-0808">Transferase</keyword>
<evidence type="ECO:0000259" key="4">
    <source>
        <dbReference type="Pfam" id="PF13793"/>
    </source>
</evidence>
<name>A0ABW1ASU7_9RHOO</name>
<feature type="domain" description="Ribose-phosphate pyrophosphokinase N-terminal" evidence="4">
    <location>
        <begin position="12"/>
        <end position="117"/>
    </location>
</feature>
<dbReference type="InterPro" id="IPR005946">
    <property type="entry name" value="Rib-P_diPkinase"/>
</dbReference>
<gene>
    <name evidence="5" type="ORF">ACFPTN_12195</name>
</gene>
<dbReference type="SMART" id="SM01400">
    <property type="entry name" value="Pribosyltran_N"/>
    <property type="match status" value="1"/>
</dbReference>
<comment type="caution">
    <text evidence="5">The sequence shown here is derived from an EMBL/GenBank/DDBJ whole genome shotgun (WGS) entry which is preliminary data.</text>
</comment>
<evidence type="ECO:0000313" key="5">
    <source>
        <dbReference type="EMBL" id="MFC5770133.1"/>
    </source>
</evidence>
<dbReference type="Pfam" id="PF13793">
    <property type="entry name" value="Pribosyltran_N"/>
    <property type="match status" value="1"/>
</dbReference>
<dbReference type="EMBL" id="JBHSOG010000048">
    <property type="protein sequence ID" value="MFC5770133.1"/>
    <property type="molecule type" value="Genomic_DNA"/>
</dbReference>
<protein>
    <submittedName>
        <fullName evidence="5">Ribose-phosphate diphosphokinase</fullName>
        <ecNumber evidence="5">2.7.6.1</ecNumber>
    </submittedName>
</protein>
<dbReference type="Proteomes" id="UP001595974">
    <property type="component" value="Unassembled WGS sequence"/>
</dbReference>
<keyword evidence="6" id="KW-1185">Reference proteome</keyword>
<reference evidence="6" key="1">
    <citation type="journal article" date="2019" name="Int. J. Syst. Evol. Microbiol.">
        <title>The Global Catalogue of Microorganisms (GCM) 10K type strain sequencing project: providing services to taxonomists for standard genome sequencing and annotation.</title>
        <authorList>
            <consortium name="The Broad Institute Genomics Platform"/>
            <consortium name="The Broad Institute Genome Sequencing Center for Infectious Disease"/>
            <person name="Wu L."/>
            <person name="Ma J."/>
        </authorList>
    </citation>
    <scope>NUCLEOTIDE SEQUENCE [LARGE SCALE GENOMIC DNA]</scope>
    <source>
        <strain evidence="6">SHR3</strain>
    </source>
</reference>
<dbReference type="RefSeq" id="WP_096449535.1">
    <property type="nucleotide sequence ID" value="NZ_JBHSOG010000048.1"/>
</dbReference>
<dbReference type="InterPro" id="IPR029099">
    <property type="entry name" value="Pribosyltran_N"/>
</dbReference>
<comment type="similarity">
    <text evidence="2">Belongs to the ribose-phosphate pyrophosphokinase family.</text>
</comment>